<proteinExistence type="predicted"/>
<sequence>MAAFLPFLTLGDVYDYLPNFNPDCDVQVGDWVVVQPWRTSALLSPLIAAWEKSTAQGAAASMKSCGPAPQYKLGQLLPEPLSLRRRALSRSCEGSRLAHWRFPRLAPLSMARAHFCQRKRSHVLELTERRDGVAGCEHMEAESGRLYFHMRLGLLTPSRPYIFGGLDIVEVLAWPSEEGIANDTSPDSRRTTAPSIMYLNLLTGETLTREDAVRHVANVLEHSPAISSWSSPIEEAAEKEWQQWVARKVCQQPQPQPCS</sequence>
<organism evidence="1 2">
    <name type="scientific">Leptomonas seymouri</name>
    <dbReference type="NCBI Taxonomy" id="5684"/>
    <lineage>
        <taxon>Eukaryota</taxon>
        <taxon>Discoba</taxon>
        <taxon>Euglenozoa</taxon>
        <taxon>Kinetoplastea</taxon>
        <taxon>Metakinetoplastina</taxon>
        <taxon>Trypanosomatida</taxon>
        <taxon>Trypanosomatidae</taxon>
        <taxon>Leishmaniinae</taxon>
        <taxon>Leptomonas</taxon>
    </lineage>
</organism>
<evidence type="ECO:0000313" key="1">
    <source>
        <dbReference type="EMBL" id="KPI87270.1"/>
    </source>
</evidence>
<dbReference type="AlphaFoldDB" id="A0A0N1PDN1"/>
<dbReference type="OMA" id="ARAHYCQ"/>
<dbReference type="OrthoDB" id="243618at2759"/>
<comment type="caution">
    <text evidence="1">The sequence shown here is derived from an EMBL/GenBank/DDBJ whole genome shotgun (WGS) entry which is preliminary data.</text>
</comment>
<reference evidence="1 2" key="1">
    <citation type="journal article" date="2015" name="PLoS Pathog.">
        <title>Leptomonas seymouri: Adaptations to the Dixenous Life Cycle Analyzed by Genome Sequencing, Transcriptome Profiling and Co-infection with Leishmania donovani.</title>
        <authorList>
            <person name="Kraeva N."/>
            <person name="Butenko A."/>
            <person name="Hlavacova J."/>
            <person name="Kostygov A."/>
            <person name="Myskova J."/>
            <person name="Grybchuk D."/>
            <person name="Lestinova T."/>
            <person name="Votypka J."/>
            <person name="Volf P."/>
            <person name="Opperdoes F."/>
            <person name="Flegontov P."/>
            <person name="Lukes J."/>
            <person name="Yurchenko V."/>
        </authorList>
    </citation>
    <scope>NUCLEOTIDE SEQUENCE [LARGE SCALE GENOMIC DNA]</scope>
    <source>
        <strain evidence="1 2">ATCC 30220</strain>
    </source>
</reference>
<dbReference type="EMBL" id="LJSK01000095">
    <property type="protein sequence ID" value="KPI87270.1"/>
    <property type="molecule type" value="Genomic_DNA"/>
</dbReference>
<keyword evidence="2" id="KW-1185">Reference proteome</keyword>
<dbReference type="VEuPathDB" id="TriTrypDB:Lsey_0095_0240"/>
<name>A0A0N1PDN1_LEPSE</name>
<dbReference type="Proteomes" id="UP000038009">
    <property type="component" value="Unassembled WGS sequence"/>
</dbReference>
<gene>
    <name evidence="1" type="ORF">ABL78_3665</name>
</gene>
<accession>A0A0N1PDN1</accession>
<evidence type="ECO:0000313" key="2">
    <source>
        <dbReference type="Proteomes" id="UP000038009"/>
    </source>
</evidence>
<protein>
    <submittedName>
        <fullName evidence="1">Uncharacterized protein</fullName>
    </submittedName>
</protein>